<feature type="region of interest" description="Disordered" evidence="5">
    <location>
        <begin position="1"/>
        <end position="23"/>
    </location>
</feature>
<dbReference type="Pfam" id="PF00899">
    <property type="entry name" value="ThiF"/>
    <property type="match status" value="1"/>
</dbReference>
<name>A0A2H3JSX7_WOLCO</name>
<dbReference type="GO" id="GO:0019781">
    <property type="term" value="F:NEDD8 activating enzyme activity"/>
    <property type="evidence" value="ECO:0007669"/>
    <property type="project" value="UniProtKB-UniRule"/>
</dbReference>
<dbReference type="Proteomes" id="UP000218811">
    <property type="component" value="Unassembled WGS sequence"/>
</dbReference>
<dbReference type="PIRSF" id="PIRSF039099">
    <property type="entry name" value="APP-BP1"/>
    <property type="match status" value="1"/>
</dbReference>
<keyword evidence="8" id="KW-1185">Reference proteome</keyword>
<keyword evidence="3 4" id="KW-0833">Ubl conjugation pathway</keyword>
<sequence length="558" mass="60724">MSNTGESQDIDHATSAISPPDNKTRRYDRQLRLWAASGQSALESARILVLSASATSTAVLKNLVLPGIGSFTLLDPADATSADAGNNFFLNGQASVGRPRAVEAVPLLRELNDSVGGEAVVRNVEDVLSEEEGREWVRGFSLVVAHNLRKDTLERLAKMLWEDVSAPPLIVVRSAGFLAEFFIQFHEQCVSEPHTDETPPSLRITRPFPALREWAVGVDYDALDPTDHGHVPFAVILVRAVEDWKAEHGALPSTYAEKQAFKAVLRALKKKPDEENFDEAEAQAWRVWAGDAAPADVRKLFELSPLDPSTASSTQFTSTVPTDSEQQVEITPTTPNAPFHALLRTLARFADAHEGLLPLSGALPDMRTDTASYVRLQELFKDQARAEKEEFAALLREQHPDVASLVSADALDTFVKNAHHVRVLRGRRWGAWEETARGAGLATALQNQPREAATHLVLSAVATLLNDNPDGSTVTLDALKAEVHKLIGENAEVPQELEDAIGEVARAPTADLPNTAAFLGGLIAQEAIKMITKQYVPVNGYCVVDLVDSWTCVIGKDT</sequence>
<dbReference type="GO" id="GO:0005737">
    <property type="term" value="C:cytoplasm"/>
    <property type="evidence" value="ECO:0007669"/>
    <property type="project" value="TreeGrafter"/>
</dbReference>
<evidence type="ECO:0000256" key="3">
    <source>
        <dbReference type="ARBA" id="ARBA00022786"/>
    </source>
</evidence>
<dbReference type="PANTHER" id="PTHR10953:SF29">
    <property type="entry name" value="NEDD8-ACTIVATING ENZYME E1 REGULATORY SUBUNIT"/>
    <property type="match status" value="1"/>
</dbReference>
<evidence type="ECO:0000313" key="7">
    <source>
        <dbReference type="EMBL" id="PCH41969.1"/>
    </source>
</evidence>
<dbReference type="OrthoDB" id="1708823at2759"/>
<comment type="similarity">
    <text evidence="2 4">Belongs to the ubiquitin-activating E1 family. ULA1 subfamily.</text>
</comment>
<dbReference type="InterPro" id="IPR030667">
    <property type="entry name" value="APP-BP1"/>
</dbReference>
<evidence type="ECO:0000259" key="6">
    <source>
        <dbReference type="Pfam" id="PF00899"/>
    </source>
</evidence>
<dbReference type="OMA" id="KLITHQY"/>
<dbReference type="InterPro" id="IPR000594">
    <property type="entry name" value="ThiF_NAD_FAD-bd"/>
</dbReference>
<dbReference type="UniPathway" id="UPA00885"/>
<feature type="domain" description="THIF-type NAD/FAD binding fold" evidence="6">
    <location>
        <begin position="27"/>
        <end position="144"/>
    </location>
</feature>
<organism evidence="7 8">
    <name type="scientific">Wolfiporia cocos (strain MD-104)</name>
    <name type="common">Brown rot fungus</name>
    <dbReference type="NCBI Taxonomy" id="742152"/>
    <lineage>
        <taxon>Eukaryota</taxon>
        <taxon>Fungi</taxon>
        <taxon>Dikarya</taxon>
        <taxon>Basidiomycota</taxon>
        <taxon>Agaricomycotina</taxon>
        <taxon>Agaricomycetes</taxon>
        <taxon>Polyporales</taxon>
        <taxon>Phaeolaceae</taxon>
        <taxon>Wolfiporia</taxon>
    </lineage>
</organism>
<protein>
    <recommendedName>
        <fullName evidence="4">NEDD8-activating enzyme E1 regulatory subunit</fullName>
    </recommendedName>
</protein>
<dbReference type="AlphaFoldDB" id="A0A2H3JSX7"/>
<comment type="pathway">
    <text evidence="1 4">Protein modification; protein neddylation.</text>
</comment>
<dbReference type="InterPro" id="IPR035985">
    <property type="entry name" value="Ubiquitin-activating_enz"/>
</dbReference>
<dbReference type="InterPro" id="IPR045886">
    <property type="entry name" value="ThiF/MoeB/HesA"/>
</dbReference>
<accession>A0A2H3JSX7</accession>
<dbReference type="EMBL" id="KB468124">
    <property type="protein sequence ID" value="PCH41969.1"/>
    <property type="molecule type" value="Genomic_DNA"/>
</dbReference>
<dbReference type="GO" id="GO:0045116">
    <property type="term" value="P:protein neddylation"/>
    <property type="evidence" value="ECO:0007669"/>
    <property type="project" value="UniProtKB-UniRule"/>
</dbReference>
<proteinExistence type="inferred from homology"/>
<comment type="function">
    <text evidence="4">Regulatory subunit of the dimeric UBA3-ULA1 E1 enzyme.</text>
</comment>
<dbReference type="Gene3D" id="3.40.50.720">
    <property type="entry name" value="NAD(P)-binding Rossmann-like Domain"/>
    <property type="match status" value="2"/>
</dbReference>
<dbReference type="PANTHER" id="PTHR10953">
    <property type="entry name" value="UBIQUITIN-ACTIVATING ENZYME E1"/>
    <property type="match status" value="1"/>
</dbReference>
<reference evidence="7 8" key="1">
    <citation type="journal article" date="2012" name="Science">
        <title>The Paleozoic origin of enzymatic lignin decomposition reconstructed from 31 fungal genomes.</title>
        <authorList>
            <person name="Floudas D."/>
            <person name="Binder M."/>
            <person name="Riley R."/>
            <person name="Barry K."/>
            <person name="Blanchette R.A."/>
            <person name="Henrissat B."/>
            <person name="Martinez A.T."/>
            <person name="Otillar R."/>
            <person name="Spatafora J.W."/>
            <person name="Yadav J.S."/>
            <person name="Aerts A."/>
            <person name="Benoit I."/>
            <person name="Boyd A."/>
            <person name="Carlson A."/>
            <person name="Copeland A."/>
            <person name="Coutinho P.M."/>
            <person name="de Vries R.P."/>
            <person name="Ferreira P."/>
            <person name="Findley K."/>
            <person name="Foster B."/>
            <person name="Gaskell J."/>
            <person name="Glotzer D."/>
            <person name="Gorecki P."/>
            <person name="Heitman J."/>
            <person name="Hesse C."/>
            <person name="Hori C."/>
            <person name="Igarashi K."/>
            <person name="Jurgens J.A."/>
            <person name="Kallen N."/>
            <person name="Kersten P."/>
            <person name="Kohler A."/>
            <person name="Kuees U."/>
            <person name="Kumar T.K.A."/>
            <person name="Kuo A."/>
            <person name="LaButti K."/>
            <person name="Larrondo L.F."/>
            <person name="Lindquist E."/>
            <person name="Ling A."/>
            <person name="Lombard V."/>
            <person name="Lucas S."/>
            <person name="Lundell T."/>
            <person name="Martin R."/>
            <person name="McLaughlin D.J."/>
            <person name="Morgenstern I."/>
            <person name="Morin E."/>
            <person name="Murat C."/>
            <person name="Nagy L.G."/>
            <person name="Nolan M."/>
            <person name="Ohm R.A."/>
            <person name="Patyshakuliyeva A."/>
            <person name="Rokas A."/>
            <person name="Ruiz-Duenas F.J."/>
            <person name="Sabat G."/>
            <person name="Salamov A."/>
            <person name="Samejima M."/>
            <person name="Schmutz J."/>
            <person name="Slot J.C."/>
            <person name="St John F."/>
            <person name="Stenlid J."/>
            <person name="Sun H."/>
            <person name="Sun S."/>
            <person name="Syed K."/>
            <person name="Tsang A."/>
            <person name="Wiebenga A."/>
            <person name="Young D."/>
            <person name="Pisabarro A."/>
            <person name="Eastwood D.C."/>
            <person name="Martin F."/>
            <person name="Cullen D."/>
            <person name="Grigoriev I.V."/>
            <person name="Hibbett D.S."/>
        </authorList>
    </citation>
    <scope>NUCLEOTIDE SEQUENCE [LARGE SCALE GENOMIC DNA]</scope>
    <source>
        <strain evidence="7 8">MD-104</strain>
    </source>
</reference>
<evidence type="ECO:0000256" key="5">
    <source>
        <dbReference type="SAM" id="MobiDB-lite"/>
    </source>
</evidence>
<evidence type="ECO:0000256" key="2">
    <source>
        <dbReference type="ARBA" id="ARBA00006868"/>
    </source>
</evidence>
<dbReference type="STRING" id="742152.A0A2H3JSX7"/>
<evidence type="ECO:0000256" key="1">
    <source>
        <dbReference type="ARBA" id="ARBA00005032"/>
    </source>
</evidence>
<gene>
    <name evidence="7" type="ORF">WOLCODRAFT_137629</name>
</gene>
<evidence type="ECO:0000313" key="8">
    <source>
        <dbReference type="Proteomes" id="UP000218811"/>
    </source>
</evidence>
<evidence type="ECO:0000256" key="4">
    <source>
        <dbReference type="PIRNR" id="PIRNR039099"/>
    </source>
</evidence>
<dbReference type="SUPFAM" id="SSF69572">
    <property type="entry name" value="Activating enzymes of the ubiquitin-like proteins"/>
    <property type="match status" value="1"/>
</dbReference>